<gene>
    <name evidence="5" type="ORF">MMYC01_203721</name>
</gene>
<proteinExistence type="inferred from homology"/>
<feature type="compositionally biased region" description="Basic and acidic residues" evidence="3">
    <location>
        <begin position="275"/>
        <end position="284"/>
    </location>
</feature>
<comment type="caution">
    <text evidence="5">The sequence shown here is derived from an EMBL/GenBank/DDBJ whole genome shotgun (WGS) entry which is preliminary data.</text>
</comment>
<accession>A0A175W750</accession>
<evidence type="ECO:0000256" key="2">
    <source>
        <dbReference type="ARBA" id="ARBA00023054"/>
    </source>
</evidence>
<dbReference type="GO" id="GO:0000381">
    <property type="term" value="P:regulation of alternative mRNA splicing, via spliceosome"/>
    <property type="evidence" value="ECO:0007669"/>
    <property type="project" value="InterPro"/>
</dbReference>
<dbReference type="PANTHER" id="PTHR47845">
    <property type="entry name" value="NUCLEAR SPECKLE SPLICING REGULATORY PROTEIN 1 HOMOLOG"/>
    <property type="match status" value="1"/>
</dbReference>
<evidence type="ECO:0000313" key="6">
    <source>
        <dbReference type="Proteomes" id="UP000078237"/>
    </source>
</evidence>
<evidence type="ECO:0000313" key="5">
    <source>
        <dbReference type="EMBL" id="KXX79453.1"/>
    </source>
</evidence>
<feature type="domain" description="Nuclear speckle splicing regulatory protein 1 N-terminal" evidence="4">
    <location>
        <begin position="107"/>
        <end position="226"/>
    </location>
</feature>
<feature type="compositionally biased region" description="Basic and acidic residues" evidence="3">
    <location>
        <begin position="243"/>
        <end position="255"/>
    </location>
</feature>
<dbReference type="Proteomes" id="UP000078237">
    <property type="component" value="Unassembled WGS sequence"/>
</dbReference>
<evidence type="ECO:0000256" key="3">
    <source>
        <dbReference type="SAM" id="MobiDB-lite"/>
    </source>
</evidence>
<dbReference type="OrthoDB" id="446635at2759"/>
<dbReference type="PANTHER" id="PTHR47845:SF1">
    <property type="entry name" value="NUCLEAR SPECKLE SPLICING REGULATORY PROTEIN 1 HOMOLOG"/>
    <property type="match status" value="1"/>
</dbReference>
<feature type="compositionally biased region" description="Basic and acidic residues" evidence="3">
    <location>
        <begin position="175"/>
        <end position="222"/>
    </location>
</feature>
<dbReference type="InterPro" id="IPR053246">
    <property type="entry name" value="NS_splicing_regulatory_protein"/>
</dbReference>
<feature type="region of interest" description="Disordered" evidence="3">
    <location>
        <begin position="371"/>
        <end position="425"/>
    </location>
</feature>
<evidence type="ECO:0000256" key="1">
    <source>
        <dbReference type="ARBA" id="ARBA00010126"/>
    </source>
</evidence>
<feature type="region of interest" description="Disordered" evidence="3">
    <location>
        <begin position="243"/>
        <end position="287"/>
    </location>
</feature>
<dbReference type="EMBL" id="LCTW02000086">
    <property type="protein sequence ID" value="KXX79453.1"/>
    <property type="molecule type" value="Genomic_DNA"/>
</dbReference>
<feature type="region of interest" description="Disordered" evidence="3">
    <location>
        <begin position="313"/>
        <end position="356"/>
    </location>
</feature>
<sequence>MSKPAFSFGLKKSGLSKPVPARGKPSPFNGGDNDGSGDEAASNNNNAVQTISELDGFVSTASAPSPGDSSDRRKKKSSTAQPAAPQQPPQSKRATQFGDLSSALTSRKYAASAEQSDPSIYDYDAAYDSFKAAKAASANSKKSADAADKQRPRYFDALQKAADVRERDRQIAEERRLQRERAAEGDAFADKEKFVTEAYRRQQEANRQLEEEEKRREEEERKKNKGRGLADFYRGMLERGEEEHAALVKAAEEKVAAPGPGAQSQDGEGGEGDEEKSAAERAREINAMGGNVLVNEDGEVVDKRQLLKGGLNVAAKKKAEVQKEKERQAAAAAAASKAGGGPQSRGVYAAGGKQAMRERQTRMLEAQLEETLKRSRQEEAEETAKIELASKSRKTAAEISSAKERYLARKRAAEEAKKKGLDEGP</sequence>
<dbReference type="VEuPathDB" id="FungiDB:MMYC01_203721"/>
<feature type="compositionally biased region" description="Basic and acidic residues" evidence="3">
    <location>
        <begin position="401"/>
        <end position="425"/>
    </location>
</feature>
<organism evidence="5 6">
    <name type="scientific">Madurella mycetomatis</name>
    <dbReference type="NCBI Taxonomy" id="100816"/>
    <lineage>
        <taxon>Eukaryota</taxon>
        <taxon>Fungi</taxon>
        <taxon>Dikarya</taxon>
        <taxon>Ascomycota</taxon>
        <taxon>Pezizomycotina</taxon>
        <taxon>Sordariomycetes</taxon>
        <taxon>Sordariomycetidae</taxon>
        <taxon>Sordariales</taxon>
        <taxon>Sordariales incertae sedis</taxon>
        <taxon>Madurella</taxon>
    </lineage>
</organism>
<evidence type="ECO:0000259" key="4">
    <source>
        <dbReference type="Pfam" id="PF09745"/>
    </source>
</evidence>
<dbReference type="AlphaFoldDB" id="A0A175W750"/>
<feature type="compositionally biased region" description="Basic and acidic residues" evidence="3">
    <location>
        <begin position="371"/>
        <end position="390"/>
    </location>
</feature>
<feature type="region of interest" description="Disordered" evidence="3">
    <location>
        <begin position="175"/>
        <end position="231"/>
    </location>
</feature>
<feature type="region of interest" description="Disordered" evidence="3">
    <location>
        <begin position="133"/>
        <end position="154"/>
    </location>
</feature>
<keyword evidence="2" id="KW-0175">Coiled coil</keyword>
<feature type="region of interest" description="Disordered" evidence="3">
    <location>
        <begin position="1"/>
        <end position="100"/>
    </location>
</feature>
<name>A0A175W750_9PEZI</name>
<feature type="compositionally biased region" description="Basic and acidic residues" evidence="3">
    <location>
        <begin position="142"/>
        <end position="154"/>
    </location>
</feature>
<dbReference type="InterPro" id="IPR018612">
    <property type="entry name" value="NSRP1_N"/>
</dbReference>
<comment type="similarity">
    <text evidence="1">Belongs to the NSRP1 family.</text>
</comment>
<feature type="compositionally biased region" description="Basic and acidic residues" evidence="3">
    <location>
        <begin position="317"/>
        <end position="328"/>
    </location>
</feature>
<dbReference type="STRING" id="100816.A0A175W750"/>
<protein>
    <submittedName>
        <fullName evidence="5">Nuclear speckle splicing regulatory protein 1</fullName>
    </submittedName>
</protein>
<reference evidence="5 6" key="1">
    <citation type="journal article" date="2016" name="Genome Announc.">
        <title>Genome Sequence of Madurella mycetomatis mm55, Isolated from a Human Mycetoma Case in Sudan.</title>
        <authorList>
            <person name="Smit S."/>
            <person name="Derks M.F."/>
            <person name="Bervoets S."/>
            <person name="Fahal A."/>
            <person name="van Leeuwen W."/>
            <person name="van Belkum A."/>
            <person name="van de Sande W.W."/>
        </authorList>
    </citation>
    <scope>NUCLEOTIDE SEQUENCE [LARGE SCALE GENOMIC DNA]</scope>
    <source>
        <strain evidence="6">mm55</strain>
    </source>
</reference>
<feature type="compositionally biased region" description="Polar residues" evidence="3">
    <location>
        <begin position="41"/>
        <end position="52"/>
    </location>
</feature>
<keyword evidence="6" id="KW-1185">Reference proteome</keyword>
<dbReference type="Pfam" id="PF09745">
    <property type="entry name" value="NSRP1_N"/>
    <property type="match status" value="1"/>
</dbReference>